<accession>A0ACB9G779</accession>
<evidence type="ECO:0000313" key="2">
    <source>
        <dbReference type="Proteomes" id="UP001055811"/>
    </source>
</evidence>
<gene>
    <name evidence="1" type="ORF">L2E82_09205</name>
</gene>
<reference evidence="2" key="1">
    <citation type="journal article" date="2022" name="Mol. Ecol. Resour.">
        <title>The genomes of chicory, endive, great burdock and yacon provide insights into Asteraceae palaeo-polyploidization history and plant inulin production.</title>
        <authorList>
            <person name="Fan W."/>
            <person name="Wang S."/>
            <person name="Wang H."/>
            <person name="Wang A."/>
            <person name="Jiang F."/>
            <person name="Liu H."/>
            <person name="Zhao H."/>
            <person name="Xu D."/>
            <person name="Zhang Y."/>
        </authorList>
    </citation>
    <scope>NUCLEOTIDE SEQUENCE [LARGE SCALE GENOMIC DNA]</scope>
    <source>
        <strain evidence="2">cv. Punajuju</strain>
    </source>
</reference>
<dbReference type="EMBL" id="CM042010">
    <property type="protein sequence ID" value="KAI3779484.1"/>
    <property type="molecule type" value="Genomic_DNA"/>
</dbReference>
<sequence>MTTKLLIWGFPTAVGGARSGQTGSFSKAPNSIPGGCGQYGKSRRRNQGVILIKSSHHQSEGDKLIRRETTGVEKKTKTMEEKEKGKQ</sequence>
<proteinExistence type="predicted"/>
<organism evidence="1 2">
    <name type="scientific">Cichorium intybus</name>
    <name type="common">Chicory</name>
    <dbReference type="NCBI Taxonomy" id="13427"/>
    <lineage>
        <taxon>Eukaryota</taxon>
        <taxon>Viridiplantae</taxon>
        <taxon>Streptophyta</taxon>
        <taxon>Embryophyta</taxon>
        <taxon>Tracheophyta</taxon>
        <taxon>Spermatophyta</taxon>
        <taxon>Magnoliopsida</taxon>
        <taxon>eudicotyledons</taxon>
        <taxon>Gunneridae</taxon>
        <taxon>Pentapetalae</taxon>
        <taxon>asterids</taxon>
        <taxon>campanulids</taxon>
        <taxon>Asterales</taxon>
        <taxon>Asteraceae</taxon>
        <taxon>Cichorioideae</taxon>
        <taxon>Cichorieae</taxon>
        <taxon>Cichoriinae</taxon>
        <taxon>Cichorium</taxon>
    </lineage>
</organism>
<dbReference type="Proteomes" id="UP001055811">
    <property type="component" value="Linkage Group LG02"/>
</dbReference>
<evidence type="ECO:0000313" key="1">
    <source>
        <dbReference type="EMBL" id="KAI3779484.1"/>
    </source>
</evidence>
<reference evidence="1 2" key="2">
    <citation type="journal article" date="2022" name="Mol. Ecol. Resour.">
        <title>The genomes of chicory, endive, great burdock and yacon provide insights into Asteraceae paleo-polyploidization history and plant inulin production.</title>
        <authorList>
            <person name="Fan W."/>
            <person name="Wang S."/>
            <person name="Wang H."/>
            <person name="Wang A."/>
            <person name="Jiang F."/>
            <person name="Liu H."/>
            <person name="Zhao H."/>
            <person name="Xu D."/>
            <person name="Zhang Y."/>
        </authorList>
    </citation>
    <scope>NUCLEOTIDE SEQUENCE [LARGE SCALE GENOMIC DNA]</scope>
    <source>
        <strain evidence="2">cv. Punajuju</strain>
        <tissue evidence="1">Leaves</tissue>
    </source>
</reference>
<keyword evidence="2" id="KW-1185">Reference proteome</keyword>
<comment type="caution">
    <text evidence="1">The sequence shown here is derived from an EMBL/GenBank/DDBJ whole genome shotgun (WGS) entry which is preliminary data.</text>
</comment>
<protein>
    <submittedName>
        <fullName evidence="1">Uncharacterized protein</fullName>
    </submittedName>
</protein>
<name>A0ACB9G779_CICIN</name>